<comment type="pathway">
    <text evidence="3">Metabolic intermediate biosynthesis; 1-deoxy-D-xylulose 5-phosphate biosynthesis; 1-deoxy-D-xylulose 5-phosphate from D-glyceraldehyde 3-phosphate and pyruvate: step 1/1.</text>
</comment>
<name>A0AAW7JIN7_9BACT</name>
<dbReference type="Proteomes" id="UP001168478">
    <property type="component" value="Unassembled WGS sequence"/>
</dbReference>
<dbReference type="GO" id="GO:0005829">
    <property type="term" value="C:cytosol"/>
    <property type="evidence" value="ECO:0007669"/>
    <property type="project" value="TreeGrafter"/>
</dbReference>
<dbReference type="GO" id="GO:0016114">
    <property type="term" value="P:terpenoid biosynthetic process"/>
    <property type="evidence" value="ECO:0007669"/>
    <property type="project" value="InterPro"/>
</dbReference>
<evidence type="ECO:0000256" key="6">
    <source>
        <dbReference type="ARBA" id="ARBA00013150"/>
    </source>
</evidence>
<gene>
    <name evidence="14" type="ORF">QVN81_01625</name>
    <name evidence="15" type="ORF">QVN84_01615</name>
</gene>
<evidence type="ECO:0000256" key="1">
    <source>
        <dbReference type="ARBA" id="ARBA00001946"/>
    </source>
</evidence>
<dbReference type="Pfam" id="PF02779">
    <property type="entry name" value="Transket_pyr"/>
    <property type="match status" value="1"/>
</dbReference>
<evidence type="ECO:0000256" key="9">
    <source>
        <dbReference type="ARBA" id="ARBA00022842"/>
    </source>
</evidence>
<dbReference type="Proteomes" id="UP001167831">
    <property type="component" value="Unassembled WGS sequence"/>
</dbReference>
<dbReference type="EMBL" id="JAUEIE010000001">
    <property type="protein sequence ID" value="MDN0021727.1"/>
    <property type="molecule type" value="Genomic_DNA"/>
</dbReference>
<proteinExistence type="inferred from homology"/>
<dbReference type="GO" id="GO:0008661">
    <property type="term" value="F:1-deoxy-D-xylulose-5-phosphate synthase activity"/>
    <property type="evidence" value="ECO:0007669"/>
    <property type="project" value="UniProtKB-EC"/>
</dbReference>
<comment type="similarity">
    <text evidence="4">Belongs to the transketolase family. DXPS subfamily.</text>
</comment>
<dbReference type="PANTHER" id="PTHR43322">
    <property type="entry name" value="1-D-DEOXYXYLULOSE 5-PHOSPHATE SYNTHASE-RELATED"/>
    <property type="match status" value="1"/>
</dbReference>
<reference evidence="15" key="2">
    <citation type="submission" date="2023-08" db="EMBL/GenBank/DDBJ databases">
        <title>Identification and characterization of horizontal gene transfer across gut microbiota members of farm animals based on homology search.</title>
        <authorList>
            <person name="Schwarzerova J."/>
            <person name="Nykrynova M."/>
            <person name="Jureckova K."/>
            <person name="Cejkova D."/>
            <person name="Rychlik I."/>
        </authorList>
    </citation>
    <scope>NUCLEOTIDE SEQUENCE</scope>
    <source>
        <strain evidence="15">ET15</strain>
        <strain evidence="14">ET37</strain>
    </source>
</reference>
<dbReference type="AlphaFoldDB" id="A0AAW7JIN7"/>
<dbReference type="SUPFAM" id="SSF52922">
    <property type="entry name" value="TK C-terminal domain-like"/>
    <property type="match status" value="1"/>
</dbReference>
<evidence type="ECO:0000256" key="2">
    <source>
        <dbReference type="ARBA" id="ARBA00001964"/>
    </source>
</evidence>
<keyword evidence="12" id="KW-0414">Isoprene biosynthesis</keyword>
<comment type="caution">
    <text evidence="15">The sequence shown here is derived from an EMBL/GenBank/DDBJ whole genome shotgun (WGS) entry which is preliminary data.</text>
</comment>
<evidence type="ECO:0000256" key="11">
    <source>
        <dbReference type="ARBA" id="ARBA00023052"/>
    </source>
</evidence>
<dbReference type="PROSITE" id="PS00801">
    <property type="entry name" value="TRANSKETOLASE_1"/>
    <property type="match status" value="1"/>
</dbReference>
<comment type="subunit">
    <text evidence="5">Homodimer.</text>
</comment>
<dbReference type="PANTHER" id="PTHR43322:SF1">
    <property type="entry name" value="1-DEOXY-D-XYLULOSE-5-PHOSPHATE SYNTHASE"/>
    <property type="match status" value="1"/>
</dbReference>
<dbReference type="CDD" id="cd02007">
    <property type="entry name" value="TPP_DXS"/>
    <property type="match status" value="1"/>
</dbReference>
<evidence type="ECO:0000313" key="15">
    <source>
        <dbReference type="EMBL" id="MDN0024223.1"/>
    </source>
</evidence>
<protein>
    <recommendedName>
        <fullName evidence="6">1-deoxy-D-xylulose-5-phosphate synthase</fullName>
        <ecNumber evidence="6">2.2.1.7</ecNumber>
    </recommendedName>
</protein>
<dbReference type="NCBIfam" id="NF003933">
    <property type="entry name" value="PRK05444.2-2"/>
    <property type="match status" value="1"/>
</dbReference>
<dbReference type="GO" id="GO:0019288">
    <property type="term" value="P:isopentenyl diphosphate biosynthetic process, methylerythritol 4-phosphate pathway"/>
    <property type="evidence" value="ECO:0007669"/>
    <property type="project" value="TreeGrafter"/>
</dbReference>
<dbReference type="NCBIfam" id="NF008968">
    <property type="entry name" value="PRK12315.1"/>
    <property type="match status" value="1"/>
</dbReference>
<evidence type="ECO:0000313" key="17">
    <source>
        <dbReference type="Proteomes" id="UP001168478"/>
    </source>
</evidence>
<feature type="domain" description="Transketolase-like pyrimidine-binding" evidence="13">
    <location>
        <begin position="279"/>
        <end position="444"/>
    </location>
</feature>
<evidence type="ECO:0000256" key="3">
    <source>
        <dbReference type="ARBA" id="ARBA00004980"/>
    </source>
</evidence>
<dbReference type="CDD" id="cd07033">
    <property type="entry name" value="TPP_PYR_DXS_TK_like"/>
    <property type="match status" value="1"/>
</dbReference>
<dbReference type="GO" id="GO:0046872">
    <property type="term" value="F:metal ion binding"/>
    <property type="evidence" value="ECO:0007669"/>
    <property type="project" value="UniProtKB-KW"/>
</dbReference>
<comment type="cofactor">
    <cofactor evidence="1">
        <name>Mg(2+)</name>
        <dbReference type="ChEBI" id="CHEBI:18420"/>
    </cofactor>
</comment>
<dbReference type="InterPro" id="IPR033248">
    <property type="entry name" value="Transketolase_C"/>
</dbReference>
<dbReference type="Gene3D" id="3.40.50.970">
    <property type="match status" value="2"/>
</dbReference>
<dbReference type="GO" id="GO:0009228">
    <property type="term" value="P:thiamine biosynthetic process"/>
    <property type="evidence" value="ECO:0007669"/>
    <property type="project" value="UniProtKB-KW"/>
</dbReference>
<dbReference type="Pfam" id="PF02780">
    <property type="entry name" value="Transketolase_C"/>
    <property type="match status" value="1"/>
</dbReference>
<keyword evidence="16" id="KW-1185">Reference proteome</keyword>
<evidence type="ECO:0000256" key="4">
    <source>
        <dbReference type="ARBA" id="ARBA00011081"/>
    </source>
</evidence>
<evidence type="ECO:0000313" key="16">
    <source>
        <dbReference type="Proteomes" id="UP001167831"/>
    </source>
</evidence>
<keyword evidence="11" id="KW-0786">Thiamine pyrophosphate</keyword>
<dbReference type="InterPro" id="IPR029061">
    <property type="entry name" value="THDP-binding"/>
</dbReference>
<sequence>MLLEKIKSPADIKNMTAEQLRLLAAEIRGGILKRDSTIGGHVGPNLGFVEATIALHYVFNMPEDRIVFDVSHQVYPHKMLTGRAYGFIDSRRMAEVSGYSSPAESPEYDCFEIGHTSTSVALATGLQKARDILGGKENVVAVIGDGSLSGGEAFEGLDVAAELGTNIIIVVNDNEMSIAENHGGIYRNLQLLRQTGGKAELNLFKAMGFEYKYVEQGNDIAALIEAFKEVRDTPRPVVVHLHTEKGHGWQPAVDNKEKWHWNSPFDIETGAPKSEGGGESAAQILGGWLREEMRRDPKLVSISAAVPASIGFGPEERRQAGAQYVDVGIAEEAAVAMASGMARRGAHPVFSTYATFLQRTYDQMAQDLCVNGNPAVINVLGASVYGMNDFTHICFFDIPMLSHIPNLVYLAPTTVEEMIAMEKWAIGQDKYSVALRVPEGEVSHSTEEYDTDYSVLNRYKVVRRGKGVALIGLGNFLAKAERVADMLKESGLDATVINPRYISGVDEELLESLKADHSLVVTLEDGCVDGGFGERISRFYGSSDMKTMNFGVAKALYDRYDVRQLLLDNRLTDGQVVEDILGVMGR</sequence>
<dbReference type="EC" id="2.2.1.7" evidence="6"/>
<comment type="cofactor">
    <cofactor evidence="2">
        <name>thiamine diphosphate</name>
        <dbReference type="ChEBI" id="CHEBI:58937"/>
    </cofactor>
</comment>
<keyword evidence="9" id="KW-0460">Magnesium</keyword>
<dbReference type="InterPro" id="IPR009014">
    <property type="entry name" value="Transketo_C/PFOR_II"/>
</dbReference>
<evidence type="ECO:0000313" key="14">
    <source>
        <dbReference type="EMBL" id="MDN0021727.1"/>
    </source>
</evidence>
<dbReference type="SUPFAM" id="SSF52518">
    <property type="entry name" value="Thiamin diphosphate-binding fold (THDP-binding)"/>
    <property type="match status" value="2"/>
</dbReference>
<evidence type="ECO:0000256" key="12">
    <source>
        <dbReference type="ARBA" id="ARBA00023229"/>
    </source>
</evidence>
<keyword evidence="7 15" id="KW-0808">Transferase</keyword>
<dbReference type="Gene3D" id="3.40.50.920">
    <property type="match status" value="1"/>
</dbReference>
<evidence type="ECO:0000256" key="8">
    <source>
        <dbReference type="ARBA" id="ARBA00022723"/>
    </source>
</evidence>
<dbReference type="Pfam" id="PF13292">
    <property type="entry name" value="DXP_synthase_N"/>
    <property type="match status" value="1"/>
</dbReference>
<evidence type="ECO:0000256" key="10">
    <source>
        <dbReference type="ARBA" id="ARBA00022977"/>
    </source>
</evidence>
<dbReference type="RefSeq" id="WP_289824516.1">
    <property type="nucleotide sequence ID" value="NZ_JAUEIE010000001.1"/>
</dbReference>
<dbReference type="InterPro" id="IPR049557">
    <property type="entry name" value="Transketolase_CS"/>
</dbReference>
<dbReference type="InterPro" id="IPR005475">
    <property type="entry name" value="Transketolase-like_Pyr-bd"/>
</dbReference>
<evidence type="ECO:0000256" key="5">
    <source>
        <dbReference type="ARBA" id="ARBA00011738"/>
    </source>
</evidence>
<dbReference type="SMART" id="SM00861">
    <property type="entry name" value="Transket_pyr"/>
    <property type="match status" value="1"/>
</dbReference>
<keyword evidence="10" id="KW-0784">Thiamine biosynthesis</keyword>
<evidence type="ECO:0000256" key="7">
    <source>
        <dbReference type="ARBA" id="ARBA00022679"/>
    </source>
</evidence>
<keyword evidence="8" id="KW-0479">Metal-binding</keyword>
<dbReference type="InterPro" id="IPR005477">
    <property type="entry name" value="Dxylulose-5-P_synthase"/>
</dbReference>
<reference evidence="15" key="1">
    <citation type="submission" date="2023-06" db="EMBL/GenBank/DDBJ databases">
        <authorList>
            <person name="Zeman M."/>
            <person name="Kubasova T."/>
            <person name="Jahodarova E."/>
            <person name="Nykrynova M."/>
            <person name="Rychlik I."/>
        </authorList>
    </citation>
    <scope>NUCLEOTIDE SEQUENCE</scope>
    <source>
        <strain evidence="15">ET15</strain>
        <strain evidence="14">ET37</strain>
    </source>
</reference>
<accession>A0AAW7JIN7</accession>
<dbReference type="EMBL" id="JAUEIF010000001">
    <property type="protein sequence ID" value="MDN0024223.1"/>
    <property type="molecule type" value="Genomic_DNA"/>
</dbReference>
<organism evidence="15 17">
    <name type="scientific">Leyella lascolaii</name>
    <dbReference type="NCBI Taxonomy" id="1776379"/>
    <lineage>
        <taxon>Bacteria</taxon>
        <taxon>Pseudomonadati</taxon>
        <taxon>Bacteroidota</taxon>
        <taxon>Bacteroidia</taxon>
        <taxon>Bacteroidales</taxon>
        <taxon>Prevotellaceae</taxon>
        <taxon>Leyella</taxon>
    </lineage>
</organism>
<evidence type="ECO:0000259" key="13">
    <source>
        <dbReference type="SMART" id="SM00861"/>
    </source>
</evidence>